<keyword evidence="12" id="KW-1185">Reference proteome</keyword>
<dbReference type="EMBL" id="JAFHKP010000008">
    <property type="protein sequence ID" value="KAG5485058.1"/>
    <property type="molecule type" value="Genomic_DNA"/>
</dbReference>
<comment type="caution">
    <text evidence="11">The sequence shown here is derived from an EMBL/GenBank/DDBJ whole genome shotgun (WGS) entry which is preliminary data.</text>
</comment>
<dbReference type="SUPFAM" id="SSF52540">
    <property type="entry name" value="P-loop containing nucleoside triphosphate hydrolases"/>
    <property type="match status" value="1"/>
</dbReference>
<dbReference type="GO" id="GO:0016887">
    <property type="term" value="F:ATP hydrolysis activity"/>
    <property type="evidence" value="ECO:0007669"/>
    <property type="project" value="InterPro"/>
</dbReference>
<keyword evidence="4" id="KW-0498">Mitosis</keyword>
<evidence type="ECO:0000256" key="1">
    <source>
        <dbReference type="ARBA" id="ARBA00004123"/>
    </source>
</evidence>
<feature type="coiled-coil region" evidence="9">
    <location>
        <begin position="978"/>
        <end position="1026"/>
    </location>
</feature>
<organism evidence="11 12">
    <name type="scientific">Leishmania enriettii</name>
    <dbReference type="NCBI Taxonomy" id="5663"/>
    <lineage>
        <taxon>Eukaryota</taxon>
        <taxon>Discoba</taxon>
        <taxon>Euglenozoa</taxon>
        <taxon>Kinetoplastea</taxon>
        <taxon>Metakinetoplastina</taxon>
        <taxon>Trypanosomatida</taxon>
        <taxon>Trypanosomatidae</taxon>
        <taxon>Leishmaniinae</taxon>
        <taxon>Leishmania</taxon>
    </lineage>
</organism>
<dbReference type="InterPro" id="IPR010935">
    <property type="entry name" value="SMC_hinge"/>
</dbReference>
<keyword evidence="7" id="KW-0131">Cell cycle</keyword>
<evidence type="ECO:0000313" key="11">
    <source>
        <dbReference type="EMBL" id="KAG5485058.1"/>
    </source>
</evidence>
<evidence type="ECO:0000256" key="8">
    <source>
        <dbReference type="PIRNR" id="PIRNR005719"/>
    </source>
</evidence>
<dbReference type="KEGG" id="lenr:94175173"/>
<dbReference type="InterPro" id="IPR027417">
    <property type="entry name" value="P-loop_NTPase"/>
</dbReference>
<dbReference type="Pfam" id="PF06470">
    <property type="entry name" value="SMC_hinge"/>
    <property type="match status" value="1"/>
</dbReference>
<protein>
    <recommendedName>
        <fullName evidence="8">Structural maintenance of chromosomes protein</fullName>
    </recommendedName>
</protein>
<gene>
    <name evidence="11" type="ORF">CUR178_08028</name>
</gene>
<evidence type="ECO:0000256" key="4">
    <source>
        <dbReference type="ARBA" id="ARBA00022776"/>
    </source>
</evidence>
<name>A0A836HPA7_LEIEN</name>
<evidence type="ECO:0000259" key="10">
    <source>
        <dbReference type="SMART" id="SM00968"/>
    </source>
</evidence>
<dbReference type="InterPro" id="IPR041741">
    <property type="entry name" value="SMC3_ABC_euk"/>
</dbReference>
<dbReference type="AlphaFoldDB" id="A0A836HPA7"/>
<dbReference type="InterPro" id="IPR036277">
    <property type="entry name" value="SMC_hinge_sf"/>
</dbReference>
<feature type="domain" description="SMC hinge" evidence="10">
    <location>
        <begin position="530"/>
        <end position="643"/>
    </location>
</feature>
<comment type="similarity">
    <text evidence="2">Belongs to the SMC family. SMC3 subfamily.</text>
</comment>
<dbReference type="RefSeq" id="XP_067695322.1">
    <property type="nucleotide sequence ID" value="XM_067839663.1"/>
</dbReference>
<dbReference type="GO" id="GO:0051276">
    <property type="term" value="P:chromosome organization"/>
    <property type="evidence" value="ECO:0007669"/>
    <property type="project" value="InterPro"/>
</dbReference>
<dbReference type="GO" id="GO:0005634">
    <property type="term" value="C:nucleus"/>
    <property type="evidence" value="ECO:0007669"/>
    <property type="project" value="UniProtKB-SubCell"/>
</dbReference>
<dbReference type="GO" id="GO:0051301">
    <property type="term" value="P:cell division"/>
    <property type="evidence" value="ECO:0007669"/>
    <property type="project" value="UniProtKB-KW"/>
</dbReference>
<comment type="subcellular location">
    <subcellularLocation>
        <location evidence="1 8">Nucleus</location>
    </subcellularLocation>
</comment>
<feature type="coiled-coil region" evidence="9">
    <location>
        <begin position="271"/>
        <end position="305"/>
    </location>
</feature>
<feature type="coiled-coil region" evidence="9">
    <location>
        <begin position="759"/>
        <end position="816"/>
    </location>
</feature>
<evidence type="ECO:0000256" key="3">
    <source>
        <dbReference type="ARBA" id="ARBA00022618"/>
    </source>
</evidence>
<sequence>MFIKNIIISGFRSYREQSFPDGLSPKTNVIVGKNGSGKSNFFAAIQFVLNEKFVNLRAAERKELFHVGSGRPALSIFVEIVFDNADGRLVIPGRSEEPEVRIRRTVGLKQDEFRVNDRKFSATDVHQLLESAGFSSSNPYYVVEQGKIVSLVNMSEEERYQLIKDVAGTKVYEARRAESERILAETKGKQAQIIEAICGLEKRLKELEAETAELKRFHEMDREKKCIEYCIFNSELTMANEALLKLEEEWKKQAALFNESQDCDEASELKITQLSQKIADISTEIARLEVERAAVAKEMAALTSKQAVVELDATEAAGRFTRNNREREALLREDRELETTLLTVAADIEKKKALYRASEEAARKKAAEVDTQRKILERLQERRNRTKLFKSKAERDRWLSGEIKKNEDLIEKSQRELVSVAQEVKCVEEEASALSKQMSAPNLSTADVDQNLRDHELQIKAALGKRDQLNQQRRQLWQSVHEQESVVQRLAEASRGAKQQWERVVRQDVRQGLQSLSEVLDDLRNPALSAAVHGPLIDLIEVVEGYKTAVEITAGNTLFNVIVDSFDVSTTLLAEMNRRRKPGRVSFFPLDTCKGKAVDISTTPECSPLLSKVKYDKRFAAVVAEVFGRTAVVPSLEAATSMVSKLQCDVITVDGDQLGRRGGITGGFIDKRNMKLPLRECEKDLTANLLAARSKLDGLCQEVATVEQNITEVLNELEVLRNQNISTELEADVRLRESRLMEDRRSQLATLKSNLVATKKAVENSMAASVETVRELKRELSDEFRSAWTPEEERRLEHLTEEVAGARVASSELQADALQLATEVQLLEDTARHVERRKGVVADRIRELGWSKHAGSFADGEHSAVKAEVDLLSQRLQSIDRDLEQDSRERDRLQSQLHALASKRLSAARSLQERKDVADKTQMQRSLLMQRRDDALQKIRQLGVLPQGVTKCESASLGKLMYHLKAINDQLKGVSHVNRKALDQHAALQEAMKDLTLQQESLAKELDSIHELMEHLDAKKEEAIERTYKQVQYQFEEVFKQLVGIESCSAELQLVASAAPNKKEDPFTGARIRVSFGLGNPVSQLDQLSGGQKSLVALALIFAIQRCDPAPFYLFDEIDAALDAEYRTSVANMMARQSAECQFLVASFKTELLDVADKVLGIFFHNKMSRIQTISKEEGVRLLKQAALEDRKRTREGA</sequence>
<accession>A0A836HPA7</accession>
<dbReference type="GO" id="GO:0005524">
    <property type="term" value="F:ATP binding"/>
    <property type="evidence" value="ECO:0007669"/>
    <property type="project" value="InterPro"/>
</dbReference>
<dbReference type="Gene3D" id="3.40.50.300">
    <property type="entry name" value="P-loop containing nucleotide triphosphate hydrolases"/>
    <property type="match status" value="2"/>
</dbReference>
<dbReference type="SUPFAM" id="SSF75553">
    <property type="entry name" value="Smc hinge domain"/>
    <property type="match status" value="1"/>
</dbReference>
<dbReference type="Proteomes" id="UP000674179">
    <property type="component" value="Chromosome 8"/>
</dbReference>
<proteinExistence type="inferred from homology"/>
<feature type="coiled-coil region" evidence="9">
    <location>
        <begin position="696"/>
        <end position="730"/>
    </location>
</feature>
<dbReference type="PIRSF" id="PIRSF005719">
    <property type="entry name" value="SMC"/>
    <property type="match status" value="1"/>
</dbReference>
<dbReference type="Gene3D" id="1.20.1060.20">
    <property type="match status" value="1"/>
</dbReference>
<evidence type="ECO:0000256" key="6">
    <source>
        <dbReference type="ARBA" id="ARBA00023242"/>
    </source>
</evidence>
<dbReference type="PANTHER" id="PTHR43977">
    <property type="entry name" value="STRUCTURAL MAINTENANCE OF CHROMOSOMES PROTEIN 3"/>
    <property type="match status" value="1"/>
</dbReference>
<keyword evidence="6 8" id="KW-0539">Nucleus</keyword>
<evidence type="ECO:0000313" key="12">
    <source>
        <dbReference type="Proteomes" id="UP000674179"/>
    </source>
</evidence>
<keyword evidence="5 9" id="KW-0175">Coiled coil</keyword>
<dbReference type="SMART" id="SM00968">
    <property type="entry name" value="SMC_hinge"/>
    <property type="match status" value="1"/>
</dbReference>
<dbReference type="GeneID" id="94175173"/>
<dbReference type="InterPro" id="IPR003395">
    <property type="entry name" value="RecF/RecN/SMC_N"/>
</dbReference>
<dbReference type="GO" id="GO:0005694">
    <property type="term" value="C:chromosome"/>
    <property type="evidence" value="ECO:0007669"/>
    <property type="project" value="InterPro"/>
</dbReference>
<evidence type="ECO:0000256" key="9">
    <source>
        <dbReference type="SAM" id="Coils"/>
    </source>
</evidence>
<evidence type="ECO:0000256" key="7">
    <source>
        <dbReference type="ARBA" id="ARBA00023306"/>
    </source>
</evidence>
<reference evidence="11 12" key="1">
    <citation type="submission" date="2021-02" db="EMBL/GenBank/DDBJ databases">
        <title>Leishmania (Mundinia) enrietti genome sequencing and assembly.</title>
        <authorList>
            <person name="Almutairi H."/>
            <person name="Gatherer D."/>
        </authorList>
    </citation>
    <scope>NUCLEOTIDE SEQUENCE [LARGE SCALE GENOMIC DNA]</scope>
    <source>
        <strain evidence="11">CUR178</strain>
    </source>
</reference>
<evidence type="ECO:0000256" key="2">
    <source>
        <dbReference type="ARBA" id="ARBA00005917"/>
    </source>
</evidence>
<keyword evidence="3" id="KW-0132">Cell division</keyword>
<evidence type="ECO:0000256" key="5">
    <source>
        <dbReference type="ARBA" id="ARBA00023054"/>
    </source>
</evidence>
<dbReference type="InterPro" id="IPR024704">
    <property type="entry name" value="SMC"/>
</dbReference>
<dbReference type="OrthoDB" id="431497at2759"/>
<feature type="coiled-coil region" evidence="9">
    <location>
        <begin position="362"/>
        <end position="472"/>
    </location>
</feature>
<dbReference type="CDD" id="cd03272">
    <property type="entry name" value="ABC_SMC3_euk"/>
    <property type="match status" value="1"/>
</dbReference>
<dbReference type="Gene3D" id="3.30.70.1620">
    <property type="match status" value="1"/>
</dbReference>
<feature type="coiled-coil region" evidence="9">
    <location>
        <begin position="869"/>
        <end position="903"/>
    </location>
</feature>
<dbReference type="Pfam" id="PF02463">
    <property type="entry name" value="SMC_N"/>
    <property type="match status" value="1"/>
</dbReference>